<dbReference type="EMBL" id="JBBPDW010000042">
    <property type="protein sequence ID" value="KAK7534500.1"/>
    <property type="molecule type" value="Genomic_DNA"/>
</dbReference>
<keyword evidence="3" id="KW-1185">Reference proteome</keyword>
<dbReference type="Proteomes" id="UP001365128">
    <property type="component" value="Unassembled WGS sequence"/>
</dbReference>
<evidence type="ECO:0000256" key="1">
    <source>
        <dbReference type="SAM" id="Phobius"/>
    </source>
</evidence>
<organism evidence="2 3">
    <name type="scientific">Phyllosticta citricarpa</name>
    <dbReference type="NCBI Taxonomy" id="55181"/>
    <lineage>
        <taxon>Eukaryota</taxon>
        <taxon>Fungi</taxon>
        <taxon>Dikarya</taxon>
        <taxon>Ascomycota</taxon>
        <taxon>Pezizomycotina</taxon>
        <taxon>Dothideomycetes</taxon>
        <taxon>Dothideomycetes incertae sedis</taxon>
        <taxon>Botryosphaeriales</taxon>
        <taxon>Phyllostictaceae</taxon>
        <taxon>Phyllosticta</taxon>
    </lineage>
</organism>
<keyword evidence="1" id="KW-0812">Transmembrane</keyword>
<name>A0ABR1LIG0_9PEZI</name>
<sequence>MTGTGNSQAFLAGQAPRGFPALKQIKPHSIFSMSCVSLPAPLVVTFAGRPKRSGISSRGNTRLKCQTSRLRMFSRTALMPMFLSLGTGRLSQRWSTLFSVSPLFSQASVGVESMADPFTRSIDQVPLASMKSSPLRSDKIFKCSSRTVSVVIGLCLDSFLSIFLSCWWFCNAASVGRLLP</sequence>
<reference evidence="2 3" key="1">
    <citation type="submission" date="2024-04" db="EMBL/GenBank/DDBJ databases">
        <title>Phyllosticta paracitricarpa is synonymous to the EU quarantine fungus P. citricarpa based on phylogenomic analyses.</title>
        <authorList>
            <consortium name="Lawrence Berkeley National Laboratory"/>
            <person name="Van Ingen-Buijs V.A."/>
            <person name="Van Westerhoven A.C."/>
            <person name="Haridas S."/>
            <person name="Skiadas P."/>
            <person name="Martin F."/>
            <person name="Groenewald J.Z."/>
            <person name="Crous P.W."/>
            <person name="Seidl M.F."/>
        </authorList>
    </citation>
    <scope>NUCLEOTIDE SEQUENCE [LARGE SCALE GENOMIC DNA]</scope>
    <source>
        <strain evidence="2 3">CBS 122670</strain>
    </source>
</reference>
<keyword evidence="1" id="KW-0472">Membrane</keyword>
<accession>A0ABR1LIG0</accession>
<evidence type="ECO:0000313" key="3">
    <source>
        <dbReference type="Proteomes" id="UP001365128"/>
    </source>
</evidence>
<keyword evidence="1" id="KW-1133">Transmembrane helix</keyword>
<feature type="transmembrane region" description="Helical" evidence="1">
    <location>
        <begin position="148"/>
        <end position="170"/>
    </location>
</feature>
<protein>
    <submittedName>
        <fullName evidence="2">Uncharacterized protein</fullName>
    </submittedName>
</protein>
<proteinExistence type="predicted"/>
<evidence type="ECO:0000313" key="2">
    <source>
        <dbReference type="EMBL" id="KAK7534500.1"/>
    </source>
</evidence>
<gene>
    <name evidence="2" type="ORF">IWX46DRAFT_611940</name>
</gene>
<comment type="caution">
    <text evidence="2">The sequence shown here is derived from an EMBL/GenBank/DDBJ whole genome shotgun (WGS) entry which is preliminary data.</text>
</comment>